<dbReference type="InParanoid" id="A0A194XJH6"/>
<keyword evidence="3" id="KW-1185">Reference proteome</keyword>
<evidence type="ECO:0000313" key="2">
    <source>
        <dbReference type="EMBL" id="KUJ19912.1"/>
    </source>
</evidence>
<name>A0A194XJH6_MOLSC</name>
<dbReference type="Proteomes" id="UP000070700">
    <property type="component" value="Unassembled WGS sequence"/>
</dbReference>
<keyword evidence="1" id="KW-0472">Membrane</keyword>
<gene>
    <name evidence="2" type="ORF">LY89DRAFT_682743</name>
</gene>
<organism evidence="2 3">
    <name type="scientific">Mollisia scopiformis</name>
    <name type="common">Conifer needle endophyte fungus</name>
    <name type="synonym">Phialocephala scopiformis</name>
    <dbReference type="NCBI Taxonomy" id="149040"/>
    <lineage>
        <taxon>Eukaryota</taxon>
        <taxon>Fungi</taxon>
        <taxon>Dikarya</taxon>
        <taxon>Ascomycota</taxon>
        <taxon>Pezizomycotina</taxon>
        <taxon>Leotiomycetes</taxon>
        <taxon>Helotiales</taxon>
        <taxon>Mollisiaceae</taxon>
        <taxon>Mollisia</taxon>
    </lineage>
</organism>
<accession>A0A194XJH6</accession>
<feature type="transmembrane region" description="Helical" evidence="1">
    <location>
        <begin position="40"/>
        <end position="60"/>
    </location>
</feature>
<evidence type="ECO:0000313" key="3">
    <source>
        <dbReference type="Proteomes" id="UP000070700"/>
    </source>
</evidence>
<evidence type="ECO:0000256" key="1">
    <source>
        <dbReference type="SAM" id="Phobius"/>
    </source>
</evidence>
<proteinExistence type="predicted"/>
<protein>
    <submittedName>
        <fullName evidence="2">Uncharacterized protein</fullName>
    </submittedName>
</protein>
<keyword evidence="1" id="KW-0812">Transmembrane</keyword>
<dbReference type="RefSeq" id="XP_018074267.1">
    <property type="nucleotide sequence ID" value="XM_018214560.1"/>
</dbReference>
<dbReference type="KEGG" id="psco:LY89DRAFT_682743"/>
<reference evidence="2 3" key="1">
    <citation type="submission" date="2015-10" db="EMBL/GenBank/DDBJ databases">
        <title>Full genome of DAOMC 229536 Phialocephala scopiformis, a fungal endophyte of spruce producing the potent anti-insectan compound rugulosin.</title>
        <authorList>
            <consortium name="DOE Joint Genome Institute"/>
            <person name="Walker A.K."/>
            <person name="Frasz S.L."/>
            <person name="Seifert K.A."/>
            <person name="Miller J.D."/>
            <person name="Mondo S.J."/>
            <person name="Labutti K."/>
            <person name="Lipzen A."/>
            <person name="Dockter R."/>
            <person name="Kennedy M."/>
            <person name="Grigoriev I.V."/>
            <person name="Spatafora J.W."/>
        </authorList>
    </citation>
    <scope>NUCLEOTIDE SEQUENCE [LARGE SCALE GENOMIC DNA]</scope>
    <source>
        <strain evidence="2 3">CBS 120377</strain>
    </source>
</reference>
<dbReference type="EMBL" id="KQ947410">
    <property type="protein sequence ID" value="KUJ19912.1"/>
    <property type="molecule type" value="Genomic_DNA"/>
</dbReference>
<keyword evidence="1" id="KW-1133">Transmembrane helix</keyword>
<sequence>MIDVLSRKLQVFEIQTSRKLGPEVLSFRGAYPHQMRQNTLILIQAWAFLVSFEIGLLSSLDLCHL</sequence>
<dbReference type="AlphaFoldDB" id="A0A194XJH6"/>
<dbReference type="GeneID" id="28824286"/>